<dbReference type="SUPFAM" id="SSF51556">
    <property type="entry name" value="Metallo-dependent hydrolases"/>
    <property type="match status" value="1"/>
</dbReference>
<evidence type="ECO:0000313" key="5">
    <source>
        <dbReference type="Proteomes" id="UP001139031"/>
    </source>
</evidence>
<dbReference type="Pfam" id="PF01026">
    <property type="entry name" value="TatD_DNase"/>
    <property type="match status" value="1"/>
</dbReference>
<comment type="similarity">
    <text evidence="1">Belongs to the metallo-dependent hydrolases superfamily. TatD-type hydrolase family.</text>
</comment>
<evidence type="ECO:0000313" key="4">
    <source>
        <dbReference type="EMBL" id="MBZ5714152.1"/>
    </source>
</evidence>
<keyword evidence="2" id="KW-0479">Metal-binding</keyword>
<evidence type="ECO:0000256" key="2">
    <source>
        <dbReference type="ARBA" id="ARBA00022723"/>
    </source>
</evidence>
<dbReference type="RefSeq" id="WP_224195885.1">
    <property type="nucleotide sequence ID" value="NZ_JAIRAU010000047.1"/>
</dbReference>
<dbReference type="PIRSF" id="PIRSF005902">
    <property type="entry name" value="DNase_TatD"/>
    <property type="match status" value="1"/>
</dbReference>
<dbReference type="InterPro" id="IPR015991">
    <property type="entry name" value="TatD/YcfH-like"/>
</dbReference>
<accession>A0ABS7U1D1</accession>
<protein>
    <submittedName>
        <fullName evidence="4">TatD family hydrolase</fullName>
    </submittedName>
</protein>
<dbReference type="Proteomes" id="UP001139031">
    <property type="component" value="Unassembled WGS sequence"/>
</dbReference>
<dbReference type="PANTHER" id="PTHR46124:SF2">
    <property type="entry name" value="D-AMINOACYL-TRNA DEACYLASE"/>
    <property type="match status" value="1"/>
</dbReference>
<evidence type="ECO:0000256" key="1">
    <source>
        <dbReference type="ARBA" id="ARBA00009275"/>
    </source>
</evidence>
<organism evidence="4 5">
    <name type="scientific">Nannocystis pusilla</name>
    <dbReference type="NCBI Taxonomy" id="889268"/>
    <lineage>
        <taxon>Bacteria</taxon>
        <taxon>Pseudomonadati</taxon>
        <taxon>Myxococcota</taxon>
        <taxon>Polyangia</taxon>
        <taxon>Nannocystales</taxon>
        <taxon>Nannocystaceae</taxon>
        <taxon>Nannocystis</taxon>
    </lineage>
</organism>
<evidence type="ECO:0000256" key="3">
    <source>
        <dbReference type="ARBA" id="ARBA00022801"/>
    </source>
</evidence>
<proteinExistence type="inferred from homology"/>
<dbReference type="PROSITE" id="PS01137">
    <property type="entry name" value="TATD_1"/>
    <property type="match status" value="1"/>
</dbReference>
<name>A0ABS7U1D1_9BACT</name>
<dbReference type="NCBIfam" id="TIGR00010">
    <property type="entry name" value="YchF/TatD family DNA exonuclease"/>
    <property type="match status" value="1"/>
</dbReference>
<reference evidence="4" key="1">
    <citation type="submission" date="2021-08" db="EMBL/GenBank/DDBJ databases">
        <authorList>
            <person name="Stevens D.C."/>
        </authorList>
    </citation>
    <scope>NUCLEOTIDE SEQUENCE</scope>
    <source>
        <strain evidence="4">DSM 53165</strain>
    </source>
</reference>
<sequence length="273" mass="28550">MPASRPPRFPGLVDTHCHLDYPPMIDDLGATLQRAADAGVEQMIHIGCSRASAPRAVALVAPYPHLFAAVGIHPHDASEADDAALAEIAALARDAKVVAVGETGLDYHYNRSPPDAQKRALAAHREIARELGKPLVLHIRDAHADALAILGDAPPLPRGGVVHCFTGTPAEAEQWLARGYLLSFSGIATFPQAGGLRDAARLCPADRLLLETDAPYLAPVPVRGRKNEPANVAFTCAHLAGVRGDDPAALAVQAGANARAFFRLPAPAAAASA</sequence>
<comment type="caution">
    <text evidence="4">The sequence shown here is derived from an EMBL/GenBank/DDBJ whole genome shotgun (WGS) entry which is preliminary data.</text>
</comment>
<dbReference type="GO" id="GO:0016787">
    <property type="term" value="F:hydrolase activity"/>
    <property type="evidence" value="ECO:0007669"/>
    <property type="project" value="UniProtKB-KW"/>
</dbReference>
<dbReference type="Gene3D" id="3.20.20.140">
    <property type="entry name" value="Metal-dependent hydrolases"/>
    <property type="match status" value="1"/>
</dbReference>
<dbReference type="InterPro" id="IPR032466">
    <property type="entry name" value="Metal_Hydrolase"/>
</dbReference>
<keyword evidence="3 4" id="KW-0378">Hydrolase</keyword>
<dbReference type="CDD" id="cd01310">
    <property type="entry name" value="TatD_DNAse"/>
    <property type="match status" value="1"/>
</dbReference>
<dbReference type="EMBL" id="JAIRAU010000047">
    <property type="protein sequence ID" value="MBZ5714152.1"/>
    <property type="molecule type" value="Genomic_DNA"/>
</dbReference>
<dbReference type="PANTHER" id="PTHR46124">
    <property type="entry name" value="D-AMINOACYL-TRNA DEACYLASE"/>
    <property type="match status" value="1"/>
</dbReference>
<dbReference type="InterPro" id="IPR001130">
    <property type="entry name" value="TatD-like"/>
</dbReference>
<gene>
    <name evidence="4" type="ORF">K7C98_33385</name>
</gene>
<keyword evidence="5" id="KW-1185">Reference proteome</keyword>
<dbReference type="InterPro" id="IPR018228">
    <property type="entry name" value="DNase_TatD-rel_CS"/>
</dbReference>